<dbReference type="Proteomes" id="UP001272940">
    <property type="component" value="Unassembled WGS sequence"/>
</dbReference>
<name>A0ABU4KK48_BREVE</name>
<evidence type="ECO:0000313" key="1">
    <source>
        <dbReference type="EMBL" id="MDX2333391.1"/>
    </source>
</evidence>
<dbReference type="EMBL" id="JAMYEC010000001">
    <property type="protein sequence ID" value="MDX2333391.1"/>
    <property type="molecule type" value="Genomic_DNA"/>
</dbReference>
<proteinExistence type="predicted"/>
<accession>A0ABU4KK48</accession>
<comment type="caution">
    <text evidence="1">The sequence shown here is derived from an EMBL/GenBank/DDBJ whole genome shotgun (WGS) entry which is preliminary data.</text>
</comment>
<reference evidence="1 2" key="1">
    <citation type="journal article" date="2023" name="FEMS Microbes">
        <title>Whole genomes of deep-sea sponge-associated bacteria exhibit high novel natural product potential.</title>
        <authorList>
            <person name="Hesketh-Best P.J."/>
            <person name="January G.G."/>
            <person name="Koch M.J."/>
            <person name="Warburton P.J."/>
            <person name="Howell K.L."/>
            <person name="Upton M."/>
        </authorList>
    </citation>
    <scope>NUCLEOTIDE SEQUENCE [LARGE SCALE GENOMIC DNA]</scope>
    <source>
        <strain evidence="1 2">PC206-O</strain>
    </source>
</reference>
<gene>
    <name evidence="1" type="ORF">NJD11_00355</name>
</gene>
<dbReference type="GeneID" id="84662926"/>
<keyword evidence="2" id="KW-1185">Reference proteome</keyword>
<organism evidence="1 2">
    <name type="scientific">Brevundimonas vesicularis</name>
    <name type="common">Pseudomonas vesicularis</name>
    <dbReference type="NCBI Taxonomy" id="41276"/>
    <lineage>
        <taxon>Bacteria</taxon>
        <taxon>Pseudomonadati</taxon>
        <taxon>Pseudomonadota</taxon>
        <taxon>Alphaproteobacteria</taxon>
        <taxon>Caulobacterales</taxon>
        <taxon>Caulobacteraceae</taxon>
        <taxon>Brevundimonas</taxon>
    </lineage>
</organism>
<evidence type="ECO:0000313" key="2">
    <source>
        <dbReference type="Proteomes" id="UP001272940"/>
    </source>
</evidence>
<sequence length="73" mass="7963">MVQRADVELVLLQQIQPRIAVGRAGDGVAVTPQFLLDQSGQTPIIVDVEQADGLGRVDRQISGAWITDRNRPN</sequence>
<dbReference type="RefSeq" id="WP_240612118.1">
    <property type="nucleotide sequence ID" value="NZ_CP022048.2"/>
</dbReference>
<protein>
    <submittedName>
        <fullName evidence="1">Uncharacterized protein</fullName>
    </submittedName>
</protein>